<reference evidence="1 2" key="1">
    <citation type="journal article" date="2019" name="Nat. Ecol. Evol.">
        <title>Megaphylogeny resolves global patterns of mushroom evolution.</title>
        <authorList>
            <person name="Varga T."/>
            <person name="Krizsan K."/>
            <person name="Foldi C."/>
            <person name="Dima B."/>
            <person name="Sanchez-Garcia M."/>
            <person name="Sanchez-Ramirez S."/>
            <person name="Szollosi G.J."/>
            <person name="Szarkandi J.G."/>
            <person name="Papp V."/>
            <person name="Albert L."/>
            <person name="Andreopoulos W."/>
            <person name="Angelini C."/>
            <person name="Antonin V."/>
            <person name="Barry K.W."/>
            <person name="Bougher N.L."/>
            <person name="Buchanan P."/>
            <person name="Buyck B."/>
            <person name="Bense V."/>
            <person name="Catcheside P."/>
            <person name="Chovatia M."/>
            <person name="Cooper J."/>
            <person name="Damon W."/>
            <person name="Desjardin D."/>
            <person name="Finy P."/>
            <person name="Geml J."/>
            <person name="Haridas S."/>
            <person name="Hughes K."/>
            <person name="Justo A."/>
            <person name="Karasinski D."/>
            <person name="Kautmanova I."/>
            <person name="Kiss B."/>
            <person name="Kocsube S."/>
            <person name="Kotiranta H."/>
            <person name="LaButti K.M."/>
            <person name="Lechner B.E."/>
            <person name="Liimatainen K."/>
            <person name="Lipzen A."/>
            <person name="Lukacs Z."/>
            <person name="Mihaltcheva S."/>
            <person name="Morgado L.N."/>
            <person name="Niskanen T."/>
            <person name="Noordeloos M.E."/>
            <person name="Ohm R.A."/>
            <person name="Ortiz-Santana B."/>
            <person name="Ovrebo C."/>
            <person name="Racz N."/>
            <person name="Riley R."/>
            <person name="Savchenko A."/>
            <person name="Shiryaev A."/>
            <person name="Soop K."/>
            <person name="Spirin V."/>
            <person name="Szebenyi C."/>
            <person name="Tomsovsky M."/>
            <person name="Tulloss R.E."/>
            <person name="Uehling J."/>
            <person name="Grigoriev I.V."/>
            <person name="Vagvolgyi C."/>
            <person name="Papp T."/>
            <person name="Martin F.M."/>
            <person name="Miettinen O."/>
            <person name="Hibbett D.S."/>
            <person name="Nagy L.G."/>
        </authorList>
    </citation>
    <scope>NUCLEOTIDE SEQUENCE [LARGE SCALE GENOMIC DNA]</scope>
    <source>
        <strain evidence="1 2">NL-1719</strain>
    </source>
</reference>
<evidence type="ECO:0000313" key="2">
    <source>
        <dbReference type="Proteomes" id="UP000308600"/>
    </source>
</evidence>
<keyword evidence="2" id="KW-1185">Reference proteome</keyword>
<name>A0ACD3ASG7_9AGAR</name>
<accession>A0ACD3ASG7</accession>
<evidence type="ECO:0000313" key="1">
    <source>
        <dbReference type="EMBL" id="TFK68194.1"/>
    </source>
</evidence>
<protein>
    <submittedName>
        <fullName evidence="1">PR-1-like protein</fullName>
    </submittedName>
</protein>
<dbReference type="Proteomes" id="UP000308600">
    <property type="component" value="Unassembled WGS sequence"/>
</dbReference>
<sequence length="176" mass="18791">MIFRIFCLFAVFIPALVVATNFTSPNLESVRGSQAQIDGFLSTHNEVRAAHGADPLAWSVPLADLAAAWADSCLFEPSGGTLRTAPYGENVVAATGFFPITAAVNAFTQDAGQYNPASPTFSHFTQVVWKSTTQLGCAISRCNGIFDPSLRRASLYVCLYDPPGNVLGEASQNIQV</sequence>
<proteinExistence type="predicted"/>
<dbReference type="EMBL" id="ML208357">
    <property type="protein sequence ID" value="TFK68194.1"/>
    <property type="molecule type" value="Genomic_DNA"/>
</dbReference>
<organism evidence="1 2">
    <name type="scientific">Pluteus cervinus</name>
    <dbReference type="NCBI Taxonomy" id="181527"/>
    <lineage>
        <taxon>Eukaryota</taxon>
        <taxon>Fungi</taxon>
        <taxon>Dikarya</taxon>
        <taxon>Basidiomycota</taxon>
        <taxon>Agaricomycotina</taxon>
        <taxon>Agaricomycetes</taxon>
        <taxon>Agaricomycetidae</taxon>
        <taxon>Agaricales</taxon>
        <taxon>Pluteineae</taxon>
        <taxon>Pluteaceae</taxon>
        <taxon>Pluteus</taxon>
    </lineage>
</organism>
<gene>
    <name evidence="1" type="ORF">BDN72DRAFT_898315</name>
</gene>